<keyword evidence="2" id="KW-0677">Repeat</keyword>
<dbReference type="EMBL" id="CABFNQ020000694">
    <property type="protein sequence ID" value="CAH0023905.1"/>
    <property type="molecule type" value="Genomic_DNA"/>
</dbReference>
<evidence type="ECO:0000256" key="3">
    <source>
        <dbReference type="PROSITE-ProRule" id="PRU00221"/>
    </source>
</evidence>
<evidence type="ECO:0000256" key="1">
    <source>
        <dbReference type="ARBA" id="ARBA00022574"/>
    </source>
</evidence>
<dbReference type="PRINTS" id="PR00320">
    <property type="entry name" value="GPROTEINBRPT"/>
</dbReference>
<accession>A0A9N9YJV5</accession>
<feature type="repeat" description="WD" evidence="3">
    <location>
        <begin position="347"/>
        <end position="388"/>
    </location>
</feature>
<dbReference type="OrthoDB" id="538223at2759"/>
<dbReference type="InterPro" id="IPR050505">
    <property type="entry name" value="WDR55/POC1"/>
</dbReference>
<dbReference type="InterPro" id="IPR019775">
    <property type="entry name" value="WD40_repeat_CS"/>
</dbReference>
<proteinExistence type="predicted"/>
<dbReference type="SMART" id="SM00320">
    <property type="entry name" value="WD40"/>
    <property type="match status" value="9"/>
</dbReference>
<dbReference type="Pfam" id="PF00400">
    <property type="entry name" value="WD40"/>
    <property type="match status" value="6"/>
</dbReference>
<dbReference type="Proteomes" id="UP000696573">
    <property type="component" value="Unassembled WGS sequence"/>
</dbReference>
<dbReference type="PANTHER" id="PTHR44019">
    <property type="entry name" value="WD REPEAT-CONTAINING PROTEIN 55"/>
    <property type="match status" value="1"/>
</dbReference>
<dbReference type="AlphaFoldDB" id="A0A9N9YJV5"/>
<evidence type="ECO:0000313" key="5">
    <source>
        <dbReference type="Proteomes" id="UP000696573"/>
    </source>
</evidence>
<dbReference type="PROSITE" id="PS00678">
    <property type="entry name" value="WD_REPEATS_1"/>
    <property type="match status" value="2"/>
</dbReference>
<dbReference type="InterPro" id="IPR015943">
    <property type="entry name" value="WD40/YVTN_repeat-like_dom_sf"/>
</dbReference>
<evidence type="ECO:0000313" key="4">
    <source>
        <dbReference type="EMBL" id="CAH0023905.1"/>
    </source>
</evidence>
<gene>
    <name evidence="4" type="ORF">CRHIZ90672A_00000318</name>
</gene>
<dbReference type="PROSITE" id="PS50082">
    <property type="entry name" value="WD_REPEATS_2"/>
    <property type="match status" value="8"/>
</dbReference>
<dbReference type="PROSITE" id="PS50231">
    <property type="entry name" value="RICIN_B_LECTIN"/>
    <property type="match status" value="1"/>
</dbReference>
<dbReference type="CDD" id="cd00200">
    <property type="entry name" value="WD40"/>
    <property type="match status" value="2"/>
</dbReference>
<feature type="repeat" description="WD" evidence="3">
    <location>
        <begin position="106"/>
        <end position="147"/>
    </location>
</feature>
<feature type="repeat" description="WD" evidence="3">
    <location>
        <begin position="305"/>
        <end position="346"/>
    </location>
</feature>
<protein>
    <recommendedName>
        <fullName evidence="6">Vegetative incompatibility protein HET-E-1</fullName>
    </recommendedName>
</protein>
<dbReference type="PANTHER" id="PTHR44019:SF8">
    <property type="entry name" value="POC1 CENTRIOLAR PROTEIN HOMOLOG"/>
    <property type="match status" value="1"/>
</dbReference>
<dbReference type="SUPFAM" id="SSF50998">
    <property type="entry name" value="Quinoprotein alcohol dehydrogenase-like"/>
    <property type="match status" value="1"/>
</dbReference>
<feature type="repeat" description="WD" evidence="3">
    <location>
        <begin position="396"/>
        <end position="430"/>
    </location>
</feature>
<keyword evidence="1 3" id="KW-0853">WD repeat</keyword>
<keyword evidence="5" id="KW-1185">Reference proteome</keyword>
<name>A0A9N9YJV5_9HYPO</name>
<evidence type="ECO:0008006" key="6">
    <source>
        <dbReference type="Google" id="ProtNLM"/>
    </source>
</evidence>
<reference evidence="4" key="1">
    <citation type="submission" date="2021-10" db="EMBL/GenBank/DDBJ databases">
        <authorList>
            <person name="Piombo E."/>
        </authorList>
    </citation>
    <scope>NUCLEOTIDE SEQUENCE</scope>
</reference>
<organism evidence="4 5">
    <name type="scientific">Clonostachys rhizophaga</name>
    <dbReference type="NCBI Taxonomy" id="160324"/>
    <lineage>
        <taxon>Eukaryota</taxon>
        <taxon>Fungi</taxon>
        <taxon>Dikarya</taxon>
        <taxon>Ascomycota</taxon>
        <taxon>Pezizomycotina</taxon>
        <taxon>Sordariomycetes</taxon>
        <taxon>Hypocreomycetidae</taxon>
        <taxon>Hypocreales</taxon>
        <taxon>Bionectriaceae</taxon>
        <taxon>Clonostachys</taxon>
    </lineage>
</organism>
<evidence type="ECO:0000256" key="2">
    <source>
        <dbReference type="ARBA" id="ARBA00022737"/>
    </source>
</evidence>
<dbReference type="Gene3D" id="2.130.10.10">
    <property type="entry name" value="YVTN repeat-like/Quinoprotein amine dehydrogenase"/>
    <property type="match status" value="4"/>
</dbReference>
<dbReference type="InterPro" id="IPR020472">
    <property type="entry name" value="WD40_PAC1"/>
</dbReference>
<feature type="repeat" description="WD" evidence="3">
    <location>
        <begin position="266"/>
        <end position="304"/>
    </location>
</feature>
<dbReference type="InterPro" id="IPR001680">
    <property type="entry name" value="WD40_rpt"/>
</dbReference>
<dbReference type="InterPro" id="IPR011047">
    <property type="entry name" value="Quinoprotein_ADH-like_sf"/>
</dbReference>
<feature type="repeat" description="WD" evidence="3">
    <location>
        <begin position="480"/>
        <end position="503"/>
    </location>
</feature>
<sequence>MYTAAQNTPTSSDTVVQYLREFLLNYRRINHWQKHKESSWQQLSTLAYECRRFLLHNKRLIEKAPLQTCVSALLFSPGESTCNQEPRLHRNQTQSLEKWSRSLQILEGHGNAVLVTAFSPDSRLRASGSEDSTVRIWDPETGAEPHTLTGHKSLIRFIAFLYDNANLLASGSNDGTVWLWVLETGIELKKLKYHERWLSSILPSLLESRGHGEIVRLWDVETGSEILRLEGHEDQIFLVSFSNCDMGFLSSGSIGCSIKLSTLHVLKGHRDLYRSVAFSKMLAFASHDGTIRLWDSETRLQLKTLEGHSSDVYTIAISDNSHVLASGSGDLTVRLWDTETRLELQKLEGHEKYIKSVAFCKNSKALASACFDSTIRLWDLESASEPEKSTRYQWQVSPVALSHDAKILAWGISDGTVRLWDSNTGSELCVLSGHEDLITSVIFSCDSKMLASASNYWRIRIWDPKIGEELRRFDDCGGPVAFSYILKLLVSVSADGTIPIWDL</sequence>
<feature type="repeat" description="WD" evidence="3">
    <location>
        <begin position="148"/>
        <end position="190"/>
    </location>
</feature>
<comment type="caution">
    <text evidence="4">The sequence shown here is derived from an EMBL/GenBank/DDBJ whole genome shotgun (WGS) entry which is preliminary data.</text>
</comment>
<dbReference type="PROSITE" id="PS50294">
    <property type="entry name" value="WD_REPEATS_REGION"/>
    <property type="match status" value="6"/>
</dbReference>
<feature type="repeat" description="WD" evidence="3">
    <location>
        <begin position="431"/>
        <end position="472"/>
    </location>
</feature>